<feature type="chain" id="PRO_5043296734" evidence="1">
    <location>
        <begin position="26"/>
        <end position="142"/>
    </location>
</feature>
<evidence type="ECO:0000313" key="4">
    <source>
        <dbReference type="Proteomes" id="UP001211173"/>
    </source>
</evidence>
<feature type="signal peptide" evidence="1">
    <location>
        <begin position="1"/>
        <end position="25"/>
    </location>
</feature>
<evidence type="ECO:0000256" key="1">
    <source>
        <dbReference type="SAM" id="SignalP"/>
    </source>
</evidence>
<reference evidence="3" key="1">
    <citation type="submission" date="2023-01" db="EMBL/GenBank/DDBJ databases">
        <title>Human gut microbiome strain richness.</title>
        <authorList>
            <person name="Chen-Liaw A."/>
        </authorList>
    </citation>
    <scope>NUCLEOTIDE SEQUENCE</scope>
    <source>
        <strain evidence="3">1001287st1_F4_1001285I_161205</strain>
        <strain evidence="2">2225st1_A6_2225SCRN_200828</strain>
    </source>
</reference>
<dbReference type="RefSeq" id="WP_155857055.1">
    <property type="nucleotide sequence ID" value="NZ_BAABXT010000001.1"/>
</dbReference>
<dbReference type="Proteomes" id="UP001211173">
    <property type="component" value="Unassembled WGS sequence"/>
</dbReference>
<keyword evidence="1" id="KW-0732">Signal</keyword>
<dbReference type="EMBL" id="JAQLWO010000016">
    <property type="protein sequence ID" value="MDB7907164.1"/>
    <property type="molecule type" value="Genomic_DNA"/>
</dbReference>
<evidence type="ECO:0000313" key="2">
    <source>
        <dbReference type="EMBL" id="MDB7907164.1"/>
    </source>
</evidence>
<organism evidence="3 4">
    <name type="scientific">Flavonifractor plautii</name>
    <name type="common">Fusobacterium plautii</name>
    <dbReference type="NCBI Taxonomy" id="292800"/>
    <lineage>
        <taxon>Bacteria</taxon>
        <taxon>Bacillati</taxon>
        <taxon>Bacillota</taxon>
        <taxon>Clostridia</taxon>
        <taxon>Eubacteriales</taxon>
        <taxon>Oscillospiraceae</taxon>
        <taxon>Flavonifractor</taxon>
    </lineage>
</organism>
<proteinExistence type="predicted"/>
<accession>A0AAW6CR48</accession>
<dbReference type="AlphaFoldDB" id="A0AAW6CR48"/>
<comment type="caution">
    <text evidence="3">The sequence shown here is derived from an EMBL/GenBank/DDBJ whole genome shotgun (WGS) entry which is preliminary data.</text>
</comment>
<dbReference type="EMBL" id="JAQLWV010000044">
    <property type="protein sequence ID" value="MDB7935414.1"/>
    <property type="molecule type" value="Genomic_DNA"/>
</dbReference>
<protein>
    <submittedName>
        <fullName evidence="3">Uncharacterized protein</fullName>
    </submittedName>
</protein>
<sequence>MRKVTNRFAAVIMVLLMICSIPVSAISESTNRASEQIMSYYINVVPAGNGKIAIAFSIDGTGEMKNIGAESIIIYYKIGGAWVVGYDLDRYDSGMSTKDDYYFGNELYYTGTPGKEYKVEVTVFAENSSGYDSRTRTFNVTA</sequence>
<evidence type="ECO:0000313" key="3">
    <source>
        <dbReference type="EMBL" id="MDB7935414.1"/>
    </source>
</evidence>
<dbReference type="Proteomes" id="UP001211006">
    <property type="component" value="Unassembled WGS sequence"/>
</dbReference>
<gene>
    <name evidence="2" type="ORF">PND83_14365</name>
    <name evidence="3" type="ORF">PNE06_20210</name>
</gene>
<name>A0AAW6CR48_FLAPL</name>